<organism evidence="1">
    <name type="scientific">marine sediment metagenome</name>
    <dbReference type="NCBI Taxonomy" id="412755"/>
    <lineage>
        <taxon>unclassified sequences</taxon>
        <taxon>metagenomes</taxon>
        <taxon>ecological metagenomes</taxon>
    </lineage>
</organism>
<dbReference type="EMBL" id="LAZR01002325">
    <property type="protein sequence ID" value="KKN31485.1"/>
    <property type="molecule type" value="Genomic_DNA"/>
</dbReference>
<dbReference type="AlphaFoldDB" id="A0A0F9PI30"/>
<comment type="caution">
    <text evidence="1">The sequence shown here is derived from an EMBL/GenBank/DDBJ whole genome shotgun (WGS) entry which is preliminary data.</text>
</comment>
<protein>
    <submittedName>
        <fullName evidence="1">Uncharacterized protein</fullName>
    </submittedName>
</protein>
<proteinExistence type="predicted"/>
<accession>A0A0F9PI30</accession>
<evidence type="ECO:0000313" key="1">
    <source>
        <dbReference type="EMBL" id="KKN31485.1"/>
    </source>
</evidence>
<sequence>MIIELTWYEPDGGRKYESPLGGEIEAMEYYRIDCVECQYTKIRMKPEDVEAKDAYAGWIEKRFGMPRDRVSLLPSLADTTAPLPVWFEAIFVQYRCSGDAKSKALLGIGYELQLYGAEQRPSRLVAQMGPAAVQVEEEYP</sequence>
<name>A0A0F9PI30_9ZZZZ</name>
<reference evidence="1" key="1">
    <citation type="journal article" date="2015" name="Nature">
        <title>Complex archaea that bridge the gap between prokaryotes and eukaryotes.</title>
        <authorList>
            <person name="Spang A."/>
            <person name="Saw J.H."/>
            <person name="Jorgensen S.L."/>
            <person name="Zaremba-Niedzwiedzka K."/>
            <person name="Martijn J."/>
            <person name="Lind A.E."/>
            <person name="van Eijk R."/>
            <person name="Schleper C."/>
            <person name="Guy L."/>
            <person name="Ettema T.J."/>
        </authorList>
    </citation>
    <scope>NUCLEOTIDE SEQUENCE</scope>
</reference>
<gene>
    <name evidence="1" type="ORF">LCGC14_0823580</name>
</gene>